<name>A0A396FHN1_9FIRM</name>
<dbReference type="SUPFAM" id="SSF52518">
    <property type="entry name" value="Thiamin diphosphate-binding fold (THDP-binding)"/>
    <property type="match status" value="2"/>
</dbReference>
<feature type="domain" description="Thiamine pyrophosphate enzyme TPP-binding" evidence="6">
    <location>
        <begin position="398"/>
        <end position="533"/>
    </location>
</feature>
<sequence length="586" mass="66479">MKLHYSSEKNIQILISLLKKNNISRVIVSPGSANANFVISIQQDDFFEIYSCIDERSAAYMACGLAAESQQPVVICCTGATASRNYMPALTEAYYRKLPLVAITATKNVNLIGMNIDQMIDRTSIPNDISICSVHLPSVTDANSEWECMLNVNRALQELKRNGGGPVHINLTTNYSQDFSVLELPDVNSINRLFIEDNFPLLRGRRIAIFVGSHFYWDDKLREAVDTFCERYNAVVLCDQTSNYKGKYGIFFNLITIQQEYSSKSMRFDVIIYLGDVSASVPPLCNELWRVNIDGEFRDLNKRLKYVFQMKEYAFFEKYNELSDEYELSLFDEISHEYNEIYDIMCKRSDEFGFSSIWVAYNTYNKLPDNSVLHLGILNSLRSWNFFRNNNIIGAFSNTGGYGIDGCVSTMIGASLAYPNRIFYCIVGDLAFFYDMNSLGNINIGSNIRIILVNNGLGNEFKNNLNPQQKAGIGEDANRYIAAKGHYGNLSKTLVKNYAKDLGFRYLSAKDKTEYNKIIPEIISENIGDSPLLVELFIEDMVDAEAINLIQKLKKDTCTIVKSTIKDVIGNNGIRVIKKFIKKEET</sequence>
<evidence type="ECO:0000256" key="3">
    <source>
        <dbReference type="ARBA" id="ARBA00022842"/>
    </source>
</evidence>
<evidence type="ECO:0000259" key="7">
    <source>
        <dbReference type="Pfam" id="PF02776"/>
    </source>
</evidence>
<dbReference type="Gene3D" id="3.40.50.1220">
    <property type="entry name" value="TPP-binding domain"/>
    <property type="match status" value="1"/>
</dbReference>
<keyword evidence="2" id="KW-0479">Metal-binding</keyword>
<organism evidence="8 9">
    <name type="scientific">Agathobacter rectalis</name>
    <dbReference type="NCBI Taxonomy" id="39491"/>
    <lineage>
        <taxon>Bacteria</taxon>
        <taxon>Bacillati</taxon>
        <taxon>Bacillota</taxon>
        <taxon>Clostridia</taxon>
        <taxon>Lachnospirales</taxon>
        <taxon>Lachnospiraceae</taxon>
        <taxon>Agathobacter</taxon>
    </lineage>
</organism>
<evidence type="ECO:0000256" key="2">
    <source>
        <dbReference type="ARBA" id="ARBA00022723"/>
    </source>
</evidence>
<feature type="domain" description="Thiamine pyrophosphate enzyme N-terminal TPP-binding" evidence="7">
    <location>
        <begin position="12"/>
        <end position="124"/>
    </location>
</feature>
<dbReference type="Gene3D" id="3.40.50.970">
    <property type="match status" value="2"/>
</dbReference>
<dbReference type="AlphaFoldDB" id="A0A396FHN1"/>
<dbReference type="InterPro" id="IPR012001">
    <property type="entry name" value="Thiamin_PyroP_enz_TPP-bd_dom"/>
</dbReference>
<dbReference type="Proteomes" id="UP000266698">
    <property type="component" value="Unassembled WGS sequence"/>
</dbReference>
<dbReference type="Pfam" id="PF02775">
    <property type="entry name" value="TPP_enzyme_C"/>
    <property type="match status" value="1"/>
</dbReference>
<dbReference type="Pfam" id="PF02776">
    <property type="entry name" value="TPP_enzyme_N"/>
    <property type="match status" value="1"/>
</dbReference>
<evidence type="ECO:0000313" key="8">
    <source>
        <dbReference type="EMBL" id="RHL81455.1"/>
    </source>
</evidence>
<keyword evidence="4" id="KW-0786">Thiamine pyrophosphate</keyword>
<dbReference type="PIRSF" id="PIRSF004983">
    <property type="entry name" value="MenD"/>
    <property type="match status" value="1"/>
</dbReference>
<keyword evidence="3" id="KW-0460">Magnesium</keyword>
<dbReference type="InterPro" id="IPR004433">
    <property type="entry name" value="MenaQ_synth_MenD"/>
</dbReference>
<dbReference type="InterPro" id="IPR011766">
    <property type="entry name" value="TPP_enzyme_TPP-bd"/>
</dbReference>
<keyword evidence="5" id="KW-0464">Manganese</keyword>
<reference evidence="8 9" key="1">
    <citation type="submission" date="2018-08" db="EMBL/GenBank/DDBJ databases">
        <title>A genome reference for cultivated species of the human gut microbiota.</title>
        <authorList>
            <person name="Zou Y."/>
            <person name="Xue W."/>
            <person name="Luo G."/>
        </authorList>
    </citation>
    <scope>NUCLEOTIDE SEQUENCE [LARGE SCALE GENOMIC DNA]</scope>
    <source>
        <strain evidence="8 9">AF36-2BH</strain>
    </source>
</reference>
<dbReference type="GO" id="GO:0070204">
    <property type="term" value="F:2-succinyl-5-enolpyruvyl-6-hydroxy-3-cyclohexene-1-carboxylic-acid synthase activity"/>
    <property type="evidence" value="ECO:0007669"/>
    <property type="project" value="InterPro"/>
</dbReference>
<protein>
    <submittedName>
        <fullName evidence="8">2-succinyl-5-enolpyruvyl-6-hydroxy-3-cyclohexene-1-carboxylate synthase</fullName>
    </submittedName>
</protein>
<dbReference type="PANTHER" id="PTHR42916:SF1">
    <property type="entry name" value="PROTEIN PHYLLO, CHLOROPLASTIC"/>
    <property type="match status" value="1"/>
</dbReference>
<accession>A0A396FHN1</accession>
<evidence type="ECO:0000313" key="9">
    <source>
        <dbReference type="Proteomes" id="UP000266698"/>
    </source>
</evidence>
<keyword evidence="1" id="KW-0808">Transferase</keyword>
<dbReference type="CDD" id="cd07037">
    <property type="entry name" value="TPP_PYR_MenD"/>
    <property type="match status" value="1"/>
</dbReference>
<dbReference type="GO" id="GO:0030976">
    <property type="term" value="F:thiamine pyrophosphate binding"/>
    <property type="evidence" value="ECO:0007669"/>
    <property type="project" value="InterPro"/>
</dbReference>
<dbReference type="EMBL" id="QRPB01000004">
    <property type="protein sequence ID" value="RHL81455.1"/>
    <property type="molecule type" value="Genomic_DNA"/>
</dbReference>
<dbReference type="GO" id="GO:0046872">
    <property type="term" value="F:metal ion binding"/>
    <property type="evidence" value="ECO:0007669"/>
    <property type="project" value="UniProtKB-KW"/>
</dbReference>
<evidence type="ECO:0000256" key="5">
    <source>
        <dbReference type="ARBA" id="ARBA00023211"/>
    </source>
</evidence>
<gene>
    <name evidence="8" type="ORF">DW001_05070</name>
</gene>
<dbReference type="RefSeq" id="WP_118375156.1">
    <property type="nucleotide sequence ID" value="NZ_QRPB01000004.1"/>
</dbReference>
<proteinExistence type="predicted"/>
<dbReference type="GO" id="GO:0009234">
    <property type="term" value="P:menaquinone biosynthetic process"/>
    <property type="evidence" value="ECO:0007669"/>
    <property type="project" value="InterPro"/>
</dbReference>
<evidence type="ECO:0000259" key="6">
    <source>
        <dbReference type="Pfam" id="PF02775"/>
    </source>
</evidence>
<dbReference type="PANTHER" id="PTHR42916">
    <property type="entry name" value="2-SUCCINYL-5-ENOLPYRUVYL-6-HYDROXY-3-CYCLOHEXENE-1-CARBOXYLATE SYNTHASE"/>
    <property type="match status" value="1"/>
</dbReference>
<dbReference type="InterPro" id="IPR029061">
    <property type="entry name" value="THDP-binding"/>
</dbReference>
<evidence type="ECO:0000256" key="1">
    <source>
        <dbReference type="ARBA" id="ARBA00022679"/>
    </source>
</evidence>
<comment type="caution">
    <text evidence="8">The sequence shown here is derived from an EMBL/GenBank/DDBJ whole genome shotgun (WGS) entry which is preliminary data.</text>
</comment>
<evidence type="ECO:0000256" key="4">
    <source>
        <dbReference type="ARBA" id="ARBA00023052"/>
    </source>
</evidence>